<geneLocation type="plasmid" evidence="1">
    <name>unnamed2</name>
</geneLocation>
<proteinExistence type="predicted"/>
<organism evidence="1">
    <name type="scientific">Brevibacillus laterosporus</name>
    <name type="common">Bacillus laterosporus</name>
    <dbReference type="NCBI Taxonomy" id="1465"/>
    <lineage>
        <taxon>Bacteria</taxon>
        <taxon>Bacillati</taxon>
        <taxon>Bacillota</taxon>
        <taxon>Bacilli</taxon>
        <taxon>Bacillales</taxon>
        <taxon>Paenibacillaceae</taxon>
        <taxon>Brevibacillus</taxon>
    </lineage>
</organism>
<dbReference type="RefSeq" id="WP_031415111.1">
    <property type="nucleotide sequence ID" value="NZ_CP011076.1"/>
</dbReference>
<accession>A0A0F7EJ85</accession>
<name>A0A0F7EJ85_BRELA</name>
<reference evidence="1" key="1">
    <citation type="submission" date="2015-03" db="EMBL/GenBank/DDBJ databases">
        <title>MIGS Cultured Bacterial/Archaeal sample from Brevibacillus laterosporus.</title>
        <authorList>
            <person name="Zeng D."/>
            <person name="Zhu L."/>
            <person name="Dong G."/>
            <person name="Ye W."/>
            <person name="Ren D."/>
            <person name="Wu L."/>
            <person name="Xu J."/>
            <person name="Li G."/>
            <person name="Guo L."/>
        </authorList>
    </citation>
    <scope>NUCLEOTIDE SEQUENCE</scope>
    <source>
        <strain evidence="1">B9</strain>
        <plasmid evidence="1">unnamed2</plasmid>
    </source>
</reference>
<sequence length="159" mass="18249">MLTFEQKKAIIESFPELTKKEVSLGRLNYHFEGSLRDKKIVVNHLHPNGNGFVYAGHLPKKKTGPKGMVNIRDYSEEQLRSLIADSIAYLSTEQEANDNTLDSDDPIEEIWVNQKGDTLRLVQEDELFNIYTGNNLEDSYNSYKGAVTYLQSEDFTRQE</sequence>
<dbReference type="AlphaFoldDB" id="A0A0F7EJ85"/>
<gene>
    <name evidence="1" type="ORF">EX87_20240</name>
</gene>
<evidence type="ECO:0000313" key="1">
    <source>
        <dbReference type="EMBL" id="AKF95918.1"/>
    </source>
</evidence>
<keyword evidence="1" id="KW-0614">Plasmid</keyword>
<dbReference type="EMBL" id="CP011076">
    <property type="protein sequence ID" value="AKF95918.1"/>
    <property type="molecule type" value="Genomic_DNA"/>
</dbReference>
<protein>
    <submittedName>
        <fullName evidence="1">Uncharacterized protein</fullName>
    </submittedName>
</protein>